<feature type="transmembrane region" description="Helical" evidence="1">
    <location>
        <begin position="242"/>
        <end position="261"/>
    </location>
</feature>
<reference evidence="2 3" key="1">
    <citation type="journal article" date="2012" name="J. Virol.">
        <title>A Novel Bat Herpesvirus Encodes Homologues of Major Histocompatibility Complex Classes I and II, C-Type Lectin, and a Unique Family of Immune-Related Genes.</title>
        <authorList>
            <person name="Zhang H."/>
            <person name="Todd S."/>
            <person name="Tachedjian M."/>
            <person name="Barr J.A."/>
            <person name="Luo M."/>
            <person name="Yu M."/>
            <person name="Marsh G.A."/>
            <person name="Crameri G."/>
            <person name="Wang L.F."/>
        </authorList>
    </citation>
    <scope>NUCLEOTIDE SEQUENCE [LARGE SCALE GENOMIC DNA]</scope>
    <source>
        <strain evidence="2">B7D8</strain>
    </source>
</reference>
<keyword evidence="3" id="KW-1185">Reference proteome</keyword>
<dbReference type="KEGG" id="vg:80534850"/>
<evidence type="ECO:0000313" key="3">
    <source>
        <dbReference type="Proteomes" id="UP000103899"/>
    </source>
</evidence>
<evidence type="ECO:0000256" key="1">
    <source>
        <dbReference type="SAM" id="Phobius"/>
    </source>
</evidence>
<dbReference type="InterPro" id="IPR013783">
    <property type="entry name" value="Ig-like_fold"/>
</dbReference>
<keyword evidence="1" id="KW-0472">Membrane</keyword>
<proteinExistence type="predicted"/>
<dbReference type="Gene3D" id="2.60.40.10">
    <property type="entry name" value="Immunoglobulins"/>
    <property type="match status" value="1"/>
</dbReference>
<dbReference type="EMBL" id="JQ805139">
    <property type="protein sequence ID" value="AFK83959.1"/>
    <property type="molecule type" value="Genomic_DNA"/>
</dbReference>
<protein>
    <submittedName>
        <fullName evidence="2">B121.4</fullName>
    </submittedName>
</protein>
<dbReference type="SUPFAM" id="SSF48726">
    <property type="entry name" value="Immunoglobulin"/>
    <property type="match status" value="1"/>
</dbReference>
<sequence>MIAILMYVYTSLASVIKQDIKKINGGHSLTCTYYGNPVESNWTRLYNRSLETIVVVNSTYTDAMVLGEYNVTYKVERQKSNSHVSVTTILKTTSPDLGSYWCAFGNDRELLTIPFDDVSMRYRSNGCGWIVNCTSHVRCGNTTVLWFMNSSYIGAADRYGQKLINGTIANPHNYVVTYLNGTGKLSLINSHGNLSCLYSSCDTYGAKTVKIPIHVTPRCRTSLYNTTRPIDEVSEDTLHTTLLIVGCIFFSISVAVIIACFHNKLTEIPPDEDYSIITEVYNF</sequence>
<keyword evidence="1" id="KW-1133">Transmembrane helix</keyword>
<dbReference type="RefSeq" id="YP_010797147.1">
    <property type="nucleotide sequence ID" value="NC_076129.1"/>
</dbReference>
<name>I3VQB5_9BETA</name>
<dbReference type="GeneID" id="80534850"/>
<evidence type="ECO:0000313" key="2">
    <source>
        <dbReference type="EMBL" id="AFK83959.1"/>
    </source>
</evidence>
<organism evidence="2 3">
    <name type="scientific">miniopterid betaherpesvirus 1</name>
    <dbReference type="NCBI Taxonomy" id="3070189"/>
    <lineage>
        <taxon>Viruses</taxon>
        <taxon>Duplodnaviria</taxon>
        <taxon>Heunggongvirae</taxon>
        <taxon>Peploviricota</taxon>
        <taxon>Herviviricetes</taxon>
        <taxon>Herpesvirales</taxon>
        <taxon>Orthoherpesviridae</taxon>
        <taxon>Betaherpesvirinae</taxon>
        <taxon>Quwivirus</taxon>
        <taxon>Quwivirus miniopteridbeta1</taxon>
    </lineage>
</organism>
<dbReference type="Proteomes" id="UP000103899">
    <property type="component" value="Segment"/>
</dbReference>
<keyword evidence="1" id="KW-0812">Transmembrane</keyword>
<dbReference type="InterPro" id="IPR036179">
    <property type="entry name" value="Ig-like_dom_sf"/>
</dbReference>
<accession>I3VQB5</accession>